<sequence length="44" mass="5128">MGRMRETDSGFIQQLARNAPLSVTLKDDDGPLAVRRWRARGIWW</sequence>
<accession>A0A4Y7JD27</accession>
<reference evidence="1 2" key="1">
    <citation type="journal article" date="2018" name="Science">
        <title>The opium poppy genome and morphinan production.</title>
        <authorList>
            <person name="Guo L."/>
            <person name="Winzer T."/>
            <person name="Yang X."/>
            <person name="Li Y."/>
            <person name="Ning Z."/>
            <person name="He Z."/>
            <person name="Teodor R."/>
            <person name="Lu Y."/>
            <person name="Bowser T.A."/>
            <person name="Graham I.A."/>
            <person name="Ye K."/>
        </authorList>
    </citation>
    <scope>NUCLEOTIDE SEQUENCE [LARGE SCALE GENOMIC DNA]</scope>
    <source>
        <strain evidence="2">cv. HN1</strain>
        <tissue evidence="1">Leaves</tissue>
    </source>
</reference>
<gene>
    <name evidence="1" type="ORF">C5167_005736</name>
</gene>
<dbReference type="Proteomes" id="UP000316621">
    <property type="component" value="Chromosome 4"/>
</dbReference>
<dbReference type="EMBL" id="CM010718">
    <property type="protein sequence ID" value="RZC58436.1"/>
    <property type="molecule type" value="Genomic_DNA"/>
</dbReference>
<organism evidence="1 2">
    <name type="scientific">Papaver somniferum</name>
    <name type="common">Opium poppy</name>
    <dbReference type="NCBI Taxonomy" id="3469"/>
    <lineage>
        <taxon>Eukaryota</taxon>
        <taxon>Viridiplantae</taxon>
        <taxon>Streptophyta</taxon>
        <taxon>Embryophyta</taxon>
        <taxon>Tracheophyta</taxon>
        <taxon>Spermatophyta</taxon>
        <taxon>Magnoliopsida</taxon>
        <taxon>Ranunculales</taxon>
        <taxon>Papaveraceae</taxon>
        <taxon>Papaveroideae</taxon>
        <taxon>Papaver</taxon>
    </lineage>
</organism>
<evidence type="ECO:0000313" key="1">
    <source>
        <dbReference type="EMBL" id="RZC58436.1"/>
    </source>
</evidence>
<name>A0A4Y7JD27_PAPSO</name>
<proteinExistence type="predicted"/>
<keyword evidence="2" id="KW-1185">Reference proteome</keyword>
<dbReference type="AlphaFoldDB" id="A0A4Y7JD27"/>
<protein>
    <submittedName>
        <fullName evidence="1">Uncharacterized protein</fullName>
    </submittedName>
</protein>
<evidence type="ECO:0000313" key="2">
    <source>
        <dbReference type="Proteomes" id="UP000316621"/>
    </source>
</evidence>
<dbReference type="Gramene" id="RZC58436">
    <property type="protein sequence ID" value="RZC58436"/>
    <property type="gene ID" value="C5167_005736"/>
</dbReference>